<dbReference type="EMBL" id="JADBEK010000001">
    <property type="protein sequence ID" value="MBE1582712.1"/>
    <property type="molecule type" value="Genomic_DNA"/>
</dbReference>
<reference evidence="1 2" key="1">
    <citation type="submission" date="2020-10" db="EMBL/GenBank/DDBJ databases">
        <title>Sequencing the genomes of 1000 actinobacteria strains.</title>
        <authorList>
            <person name="Klenk H.-P."/>
        </authorList>
    </citation>
    <scope>NUCLEOTIDE SEQUENCE [LARGE SCALE GENOMIC DNA]</scope>
    <source>
        <strain evidence="1 2">DSM 43173</strain>
    </source>
</reference>
<organism evidence="1 2">
    <name type="scientific">Nonomuraea angiospora</name>
    <dbReference type="NCBI Taxonomy" id="46172"/>
    <lineage>
        <taxon>Bacteria</taxon>
        <taxon>Bacillati</taxon>
        <taxon>Actinomycetota</taxon>
        <taxon>Actinomycetes</taxon>
        <taxon>Streptosporangiales</taxon>
        <taxon>Streptosporangiaceae</taxon>
        <taxon>Nonomuraea</taxon>
    </lineage>
</organism>
<dbReference type="Proteomes" id="UP000633509">
    <property type="component" value="Unassembled WGS sequence"/>
</dbReference>
<protein>
    <submittedName>
        <fullName evidence="1">Uncharacterized protein</fullName>
    </submittedName>
</protein>
<proteinExistence type="predicted"/>
<evidence type="ECO:0000313" key="1">
    <source>
        <dbReference type="EMBL" id="MBE1582712.1"/>
    </source>
</evidence>
<dbReference type="RefSeq" id="WP_192794434.1">
    <property type="nucleotide sequence ID" value="NZ_JADBEK010000001.1"/>
</dbReference>
<evidence type="ECO:0000313" key="2">
    <source>
        <dbReference type="Proteomes" id="UP000633509"/>
    </source>
</evidence>
<accession>A0ABR9LPY0</accession>
<keyword evidence="2" id="KW-1185">Reference proteome</keyword>
<gene>
    <name evidence="1" type="ORF">H4W80_000970</name>
</gene>
<comment type="caution">
    <text evidence="1">The sequence shown here is derived from an EMBL/GenBank/DDBJ whole genome shotgun (WGS) entry which is preliminary data.</text>
</comment>
<sequence>MPPAAKCGINFCKSDIGASDALWDGVQPDGSGGHPTVRWNVTTWHNYEGDGGIFRIHAGW</sequence>
<name>A0ABR9LPY0_9ACTN</name>